<gene>
    <name evidence="4" type="ORF">Fot_33077</name>
</gene>
<evidence type="ECO:0000313" key="4">
    <source>
        <dbReference type="EMBL" id="KAL2509430.1"/>
    </source>
</evidence>
<accession>A0ABD1T9L3</accession>
<evidence type="ECO:0000259" key="3">
    <source>
        <dbReference type="Pfam" id="PF00933"/>
    </source>
</evidence>
<proteinExistence type="predicted"/>
<dbReference type="PANTHER" id="PTHR30620">
    <property type="entry name" value="PERIPLASMIC BETA-GLUCOSIDASE-RELATED"/>
    <property type="match status" value="1"/>
</dbReference>
<keyword evidence="2" id="KW-0732">Signal</keyword>
<feature type="chain" id="PRO_5044779206" evidence="2">
    <location>
        <begin position="24"/>
        <end position="186"/>
    </location>
</feature>
<dbReference type="InterPro" id="IPR001764">
    <property type="entry name" value="Glyco_hydro_3_N"/>
</dbReference>
<evidence type="ECO:0000313" key="5">
    <source>
        <dbReference type="Proteomes" id="UP001604277"/>
    </source>
</evidence>
<evidence type="ECO:0000256" key="2">
    <source>
        <dbReference type="SAM" id="SignalP"/>
    </source>
</evidence>
<dbReference type="EMBL" id="JBFOLJ010000009">
    <property type="protein sequence ID" value="KAL2509430.1"/>
    <property type="molecule type" value="Genomic_DNA"/>
</dbReference>
<protein>
    <submittedName>
        <fullName evidence="4">Glycosyl hydrolase family protein</fullName>
    </submittedName>
</protein>
<name>A0ABD1T9L3_9LAMI</name>
<comment type="caution">
    <text evidence="4">The sequence shown here is derived from an EMBL/GenBank/DDBJ whole genome shotgun (WGS) entry which is preliminary data.</text>
</comment>
<sequence>MAKSPFLLIGILVLCCWTAIANAEYMIYKDHKMPINHRIKDLVNRMTLEENIGQMTQIERSVASAEVMKKYYIGSVLSGGGSVPAPQASPEAWVDMVNDFQKGSLSTRLGIPMIYGIDAVHGNNNVYNATIFPHNIGLGATRQMIKHVWLVQRAPILLTHGLTLIQTNVNIPQKYGNLSEANASPV</sequence>
<dbReference type="PANTHER" id="PTHR30620:SF91">
    <property type="entry name" value="BETA-GLUCOSIDASE"/>
    <property type="match status" value="1"/>
</dbReference>
<dbReference type="Gene3D" id="3.20.20.300">
    <property type="entry name" value="Glycoside hydrolase, family 3, N-terminal domain"/>
    <property type="match status" value="1"/>
</dbReference>
<reference evidence="5" key="1">
    <citation type="submission" date="2024-07" db="EMBL/GenBank/DDBJ databases">
        <title>Two chromosome-level genome assemblies of Korean endemic species Abeliophyllum distichum and Forsythia ovata (Oleaceae).</title>
        <authorList>
            <person name="Jang H."/>
        </authorList>
    </citation>
    <scope>NUCLEOTIDE SEQUENCE [LARGE SCALE GENOMIC DNA]</scope>
</reference>
<feature type="signal peptide" evidence="2">
    <location>
        <begin position="1"/>
        <end position="23"/>
    </location>
</feature>
<dbReference type="Proteomes" id="UP001604277">
    <property type="component" value="Unassembled WGS sequence"/>
</dbReference>
<dbReference type="AlphaFoldDB" id="A0ABD1T9L3"/>
<dbReference type="InterPro" id="IPR017853">
    <property type="entry name" value="GH"/>
</dbReference>
<organism evidence="4 5">
    <name type="scientific">Forsythia ovata</name>
    <dbReference type="NCBI Taxonomy" id="205694"/>
    <lineage>
        <taxon>Eukaryota</taxon>
        <taxon>Viridiplantae</taxon>
        <taxon>Streptophyta</taxon>
        <taxon>Embryophyta</taxon>
        <taxon>Tracheophyta</taxon>
        <taxon>Spermatophyta</taxon>
        <taxon>Magnoliopsida</taxon>
        <taxon>eudicotyledons</taxon>
        <taxon>Gunneridae</taxon>
        <taxon>Pentapetalae</taxon>
        <taxon>asterids</taxon>
        <taxon>lamiids</taxon>
        <taxon>Lamiales</taxon>
        <taxon>Oleaceae</taxon>
        <taxon>Forsythieae</taxon>
        <taxon>Forsythia</taxon>
    </lineage>
</organism>
<dbReference type="InterPro" id="IPR051915">
    <property type="entry name" value="Cellulose_Degrad_GH3"/>
</dbReference>
<dbReference type="InterPro" id="IPR036962">
    <property type="entry name" value="Glyco_hydro_3_N_sf"/>
</dbReference>
<evidence type="ECO:0000256" key="1">
    <source>
        <dbReference type="ARBA" id="ARBA00022801"/>
    </source>
</evidence>
<dbReference type="Pfam" id="PF00933">
    <property type="entry name" value="Glyco_hydro_3"/>
    <property type="match status" value="1"/>
</dbReference>
<dbReference type="SUPFAM" id="SSF51445">
    <property type="entry name" value="(Trans)glycosidases"/>
    <property type="match status" value="1"/>
</dbReference>
<keyword evidence="5" id="KW-1185">Reference proteome</keyword>
<feature type="domain" description="Glycoside hydrolase family 3 N-terminal" evidence="3">
    <location>
        <begin position="47"/>
        <end position="145"/>
    </location>
</feature>
<keyword evidence="1 4" id="KW-0378">Hydrolase</keyword>
<dbReference type="GO" id="GO:0016787">
    <property type="term" value="F:hydrolase activity"/>
    <property type="evidence" value="ECO:0007669"/>
    <property type="project" value="UniProtKB-KW"/>
</dbReference>